<feature type="active site" description="Proton acceptor" evidence="7">
    <location>
        <position position="304"/>
    </location>
</feature>
<evidence type="ECO:0000256" key="6">
    <source>
        <dbReference type="ARBA" id="ARBA00023316"/>
    </source>
</evidence>
<dbReference type="Gene3D" id="3.40.710.10">
    <property type="entry name" value="DD-peptidase/beta-lactamase superfamily"/>
    <property type="match status" value="1"/>
</dbReference>
<protein>
    <recommendedName>
        <fullName evidence="15">Peptidase S11 D-alanyl-D-alanine carboxypeptidase A N-terminal domain-containing protein</fullName>
    </recommendedName>
</protein>
<evidence type="ECO:0000256" key="4">
    <source>
        <dbReference type="ARBA" id="ARBA00022960"/>
    </source>
</evidence>
<gene>
    <name evidence="13" type="ORF">CVU83_00920</name>
</gene>
<evidence type="ECO:0000256" key="10">
    <source>
        <dbReference type="SAM" id="SignalP"/>
    </source>
</evidence>
<dbReference type="Pfam" id="PF03330">
    <property type="entry name" value="DPBB_1"/>
    <property type="match status" value="1"/>
</dbReference>
<name>A0A2N2E2F9_9BACT</name>
<dbReference type="InterPro" id="IPR036908">
    <property type="entry name" value="RlpA-like_sf"/>
</dbReference>
<dbReference type="CDD" id="cd22268">
    <property type="entry name" value="DPBB_RlpA-like"/>
    <property type="match status" value="1"/>
</dbReference>
<dbReference type="GO" id="GO:0008360">
    <property type="term" value="P:regulation of cell shape"/>
    <property type="evidence" value="ECO:0007669"/>
    <property type="project" value="UniProtKB-KW"/>
</dbReference>
<evidence type="ECO:0000256" key="7">
    <source>
        <dbReference type="PIRSR" id="PIRSR618044-1"/>
    </source>
</evidence>
<reference evidence="13 14" key="1">
    <citation type="journal article" date="2017" name="ISME J.">
        <title>Potential for microbial H2 and metal transformations associated with novel bacteria and archaea in deep terrestrial subsurface sediments.</title>
        <authorList>
            <person name="Hernsdorf A.W."/>
            <person name="Amano Y."/>
            <person name="Miyakawa K."/>
            <person name="Ise K."/>
            <person name="Suzuki Y."/>
            <person name="Anantharaman K."/>
            <person name="Probst A."/>
            <person name="Burstein D."/>
            <person name="Thomas B.C."/>
            <person name="Banfield J.F."/>
        </authorList>
    </citation>
    <scope>NUCLEOTIDE SEQUENCE [LARGE SCALE GENOMIC DNA]</scope>
    <source>
        <strain evidence="13">HGW-Falkowbacteria-2</strain>
    </source>
</reference>
<feature type="active site" description="Acyl-ester intermediate" evidence="7">
    <location>
        <position position="301"/>
    </location>
</feature>
<dbReference type="InterPro" id="IPR018044">
    <property type="entry name" value="Peptidase_S11"/>
</dbReference>
<dbReference type="EMBL" id="PHAH01000008">
    <property type="protein sequence ID" value="PKM88919.1"/>
    <property type="molecule type" value="Genomic_DNA"/>
</dbReference>
<evidence type="ECO:0008006" key="15">
    <source>
        <dbReference type="Google" id="ProtNLM"/>
    </source>
</evidence>
<evidence type="ECO:0000256" key="8">
    <source>
        <dbReference type="PIRSR" id="PIRSR618044-2"/>
    </source>
</evidence>
<sequence length="524" mass="57377">MNKHIKTLLLAILITAFAFPAVPLRAEEVVVTEPAPVSATVQLRAGAVQSATAGALKITFPDKAIKQASAIKIDDLGSKFEWPWNYSPLTSVYQFDFTDRGVAYDRAQPLRLEFSYEEKNNDYKQIFFFDGGQKIWRPLPSVDDPIKKVVSANIHFPFARIAVLTNNQVLTVGDASWYKYKNGLFAASPDFAKGSVIKVTNLDNGKSVNVTINDYGPDRKLHPSRVIDLDAVAFAKIASTRAGIVKVKIEPIKLVTAKDKEKLAPAGSVVAVSSKSAIVIRESDGSIIFGKNASTTAPLASLTKLVAAQVFLDTKPSLDQVVAYSVKDEQYNHLYCKPWESARLRVADGETMKIQDLLYASLVGSANNAVESLVRVSGLSRNDFIAKMNEKAAAWGATSTRFVEPSGLSPDNVSSPLDYAIMTKEIFKNPLLKKISSTLRYSFTTVNKKIKHNLSNTNIGLLSSGYNITGSKTGYLDEAGYCLMTRVESPLGNLIIVNFGAKSKDDNFKDNERLINFGLKQLVN</sequence>
<dbReference type="PANTHER" id="PTHR21581:SF6">
    <property type="entry name" value="TRAFFICKING PROTEIN PARTICLE COMPLEX SUBUNIT 12"/>
    <property type="match status" value="1"/>
</dbReference>
<feature type="domain" description="RlpA-like protein double-psi beta-barrel" evidence="12">
    <location>
        <begin position="185"/>
        <end position="249"/>
    </location>
</feature>
<dbReference type="InterPro" id="IPR012338">
    <property type="entry name" value="Beta-lactam/transpept-like"/>
</dbReference>
<evidence type="ECO:0000256" key="5">
    <source>
        <dbReference type="ARBA" id="ARBA00022984"/>
    </source>
</evidence>
<feature type="active site" evidence="7">
    <location>
        <position position="365"/>
    </location>
</feature>
<keyword evidence="4" id="KW-0133">Cell shape</keyword>
<dbReference type="GO" id="GO:0009252">
    <property type="term" value="P:peptidoglycan biosynthetic process"/>
    <property type="evidence" value="ECO:0007669"/>
    <property type="project" value="UniProtKB-KW"/>
</dbReference>
<dbReference type="InterPro" id="IPR009009">
    <property type="entry name" value="RlpA-like_DPBB"/>
</dbReference>
<dbReference type="Gene3D" id="2.40.40.10">
    <property type="entry name" value="RlpA-like domain"/>
    <property type="match status" value="1"/>
</dbReference>
<dbReference type="Proteomes" id="UP000233325">
    <property type="component" value="Unassembled WGS sequence"/>
</dbReference>
<dbReference type="GO" id="GO:0071555">
    <property type="term" value="P:cell wall organization"/>
    <property type="evidence" value="ECO:0007669"/>
    <property type="project" value="UniProtKB-KW"/>
</dbReference>
<organism evidence="13 14">
    <name type="scientific">Candidatus Falkowbacteria bacterium HGW-Falkowbacteria-2</name>
    <dbReference type="NCBI Taxonomy" id="2013769"/>
    <lineage>
        <taxon>Bacteria</taxon>
        <taxon>Candidatus Falkowiibacteriota</taxon>
    </lineage>
</organism>
<dbReference type="SUPFAM" id="SSF50685">
    <property type="entry name" value="Barwin-like endoglucanases"/>
    <property type="match status" value="1"/>
</dbReference>
<evidence type="ECO:0000313" key="13">
    <source>
        <dbReference type="EMBL" id="PKM88919.1"/>
    </source>
</evidence>
<dbReference type="SUPFAM" id="SSF56601">
    <property type="entry name" value="beta-lactamase/transpeptidase-like"/>
    <property type="match status" value="1"/>
</dbReference>
<evidence type="ECO:0000256" key="1">
    <source>
        <dbReference type="ARBA" id="ARBA00007164"/>
    </source>
</evidence>
<feature type="chain" id="PRO_5015007536" description="Peptidase S11 D-alanyl-D-alanine carboxypeptidase A N-terminal domain-containing protein" evidence="10">
    <location>
        <begin position="27"/>
        <end position="524"/>
    </location>
</feature>
<evidence type="ECO:0000259" key="11">
    <source>
        <dbReference type="Pfam" id="PF00768"/>
    </source>
</evidence>
<dbReference type="InterPro" id="IPR001967">
    <property type="entry name" value="Peptidase_S11_N"/>
</dbReference>
<dbReference type="PRINTS" id="PR00725">
    <property type="entry name" value="DADACBPTASE1"/>
</dbReference>
<dbReference type="GO" id="GO:0009002">
    <property type="term" value="F:serine-type D-Ala-D-Ala carboxypeptidase activity"/>
    <property type="evidence" value="ECO:0007669"/>
    <property type="project" value="InterPro"/>
</dbReference>
<evidence type="ECO:0000256" key="2">
    <source>
        <dbReference type="ARBA" id="ARBA00022729"/>
    </source>
</evidence>
<feature type="binding site" evidence="8">
    <location>
        <position position="472"/>
    </location>
    <ligand>
        <name>substrate</name>
    </ligand>
</feature>
<keyword evidence="6" id="KW-0961">Cell wall biogenesis/degradation</keyword>
<proteinExistence type="inferred from homology"/>
<keyword evidence="3" id="KW-0378">Hydrolase</keyword>
<accession>A0A2N2E2F9</accession>
<feature type="domain" description="Peptidase S11 D-alanyl-D-alanine carboxypeptidase A N-terminal" evidence="11">
    <location>
        <begin position="271"/>
        <end position="502"/>
    </location>
</feature>
<evidence type="ECO:0000256" key="3">
    <source>
        <dbReference type="ARBA" id="ARBA00022801"/>
    </source>
</evidence>
<dbReference type="PANTHER" id="PTHR21581">
    <property type="entry name" value="D-ALANYL-D-ALANINE CARBOXYPEPTIDASE"/>
    <property type="match status" value="1"/>
</dbReference>
<comment type="similarity">
    <text evidence="1 9">Belongs to the peptidase S11 family.</text>
</comment>
<dbReference type="AlphaFoldDB" id="A0A2N2E2F9"/>
<keyword evidence="5" id="KW-0573">Peptidoglycan synthesis</keyword>
<feature type="signal peptide" evidence="10">
    <location>
        <begin position="1"/>
        <end position="26"/>
    </location>
</feature>
<evidence type="ECO:0000259" key="12">
    <source>
        <dbReference type="Pfam" id="PF03330"/>
    </source>
</evidence>
<comment type="caution">
    <text evidence="13">The sequence shown here is derived from an EMBL/GenBank/DDBJ whole genome shotgun (WGS) entry which is preliminary data.</text>
</comment>
<dbReference type="GO" id="GO:0006508">
    <property type="term" value="P:proteolysis"/>
    <property type="evidence" value="ECO:0007669"/>
    <property type="project" value="InterPro"/>
</dbReference>
<keyword evidence="2 10" id="KW-0732">Signal</keyword>
<dbReference type="Pfam" id="PF00768">
    <property type="entry name" value="Peptidase_S11"/>
    <property type="match status" value="1"/>
</dbReference>
<evidence type="ECO:0000313" key="14">
    <source>
        <dbReference type="Proteomes" id="UP000233325"/>
    </source>
</evidence>
<evidence type="ECO:0000256" key="9">
    <source>
        <dbReference type="RuleBase" id="RU004016"/>
    </source>
</evidence>